<dbReference type="GO" id="GO:0006355">
    <property type="term" value="P:regulation of DNA-templated transcription"/>
    <property type="evidence" value="ECO:0007669"/>
    <property type="project" value="InterPro"/>
</dbReference>
<dbReference type="InterPro" id="IPR022800">
    <property type="entry name" value="Spt4/RpoE2_Znf"/>
</dbReference>
<evidence type="ECO:0000256" key="3">
    <source>
        <dbReference type="ARBA" id="ARBA00010464"/>
    </source>
</evidence>
<evidence type="ECO:0000313" key="11">
    <source>
        <dbReference type="Proteomes" id="UP000799438"/>
    </source>
</evidence>
<dbReference type="SMART" id="SM01389">
    <property type="entry name" value="Spt4"/>
    <property type="match status" value="1"/>
</dbReference>
<comment type="subcellular location">
    <subcellularLocation>
        <location evidence="2">Chromosome</location>
        <location evidence="2">Centromere</location>
    </subcellularLocation>
    <subcellularLocation>
        <location evidence="1 8">Nucleus</location>
    </subcellularLocation>
</comment>
<evidence type="ECO:0000256" key="6">
    <source>
        <dbReference type="ARBA" id="ARBA00023242"/>
    </source>
</evidence>
<dbReference type="OrthoDB" id="248751at2759"/>
<evidence type="ECO:0000313" key="10">
    <source>
        <dbReference type="EMBL" id="KAF2145975.1"/>
    </source>
</evidence>
<reference evidence="10" key="1">
    <citation type="journal article" date="2020" name="Stud. Mycol.">
        <title>101 Dothideomycetes genomes: a test case for predicting lifestyles and emergence of pathogens.</title>
        <authorList>
            <person name="Haridas S."/>
            <person name="Albert R."/>
            <person name="Binder M."/>
            <person name="Bloem J."/>
            <person name="Labutti K."/>
            <person name="Salamov A."/>
            <person name="Andreopoulos B."/>
            <person name="Baker S."/>
            <person name="Barry K."/>
            <person name="Bills G."/>
            <person name="Bluhm B."/>
            <person name="Cannon C."/>
            <person name="Castanera R."/>
            <person name="Culley D."/>
            <person name="Daum C."/>
            <person name="Ezra D."/>
            <person name="Gonzalez J."/>
            <person name="Henrissat B."/>
            <person name="Kuo A."/>
            <person name="Liang C."/>
            <person name="Lipzen A."/>
            <person name="Lutzoni F."/>
            <person name="Magnuson J."/>
            <person name="Mondo S."/>
            <person name="Nolan M."/>
            <person name="Ohm R."/>
            <person name="Pangilinan J."/>
            <person name="Park H.-J."/>
            <person name="Ramirez L."/>
            <person name="Alfaro M."/>
            <person name="Sun H."/>
            <person name="Tritt A."/>
            <person name="Yoshinaga Y."/>
            <person name="Zwiers L.-H."/>
            <person name="Turgeon B."/>
            <person name="Goodwin S."/>
            <person name="Spatafora J."/>
            <person name="Crous P."/>
            <person name="Grigoriev I."/>
        </authorList>
    </citation>
    <scope>NUCLEOTIDE SEQUENCE</scope>
    <source>
        <strain evidence="10">CBS 121167</strain>
    </source>
</reference>
<proteinExistence type="inferred from homology"/>
<dbReference type="EMBL" id="ML995476">
    <property type="protein sequence ID" value="KAF2145975.1"/>
    <property type="molecule type" value="Genomic_DNA"/>
</dbReference>
<evidence type="ECO:0000256" key="5">
    <source>
        <dbReference type="ARBA" id="ARBA00023163"/>
    </source>
</evidence>
<keyword evidence="7" id="KW-0137">Centromere</keyword>
<protein>
    <recommendedName>
        <fullName evidence="4 8">Transcription elongation factor SPT4</fullName>
    </recommendedName>
</protein>
<dbReference type="GeneID" id="54300354"/>
<accession>A0A6A6BRR3</accession>
<dbReference type="InterPro" id="IPR029040">
    <property type="entry name" value="RPABC4/Spt4"/>
</dbReference>
<dbReference type="GO" id="GO:0000775">
    <property type="term" value="C:chromosome, centromeric region"/>
    <property type="evidence" value="ECO:0007669"/>
    <property type="project" value="UniProtKB-SubCell"/>
</dbReference>
<gene>
    <name evidence="10" type="ORF">K452DRAFT_304974</name>
</gene>
<feature type="domain" description="Spt4/RpoE2 zinc finger" evidence="9">
    <location>
        <begin position="15"/>
        <end position="91"/>
    </location>
</feature>
<dbReference type="GO" id="GO:0032044">
    <property type="term" value="C:DSIF complex"/>
    <property type="evidence" value="ECO:0007669"/>
    <property type="project" value="TreeGrafter"/>
</dbReference>
<keyword evidence="6 8" id="KW-0539">Nucleus</keyword>
<dbReference type="GO" id="GO:0140673">
    <property type="term" value="P:transcription elongation-coupled chromatin remodeling"/>
    <property type="evidence" value="ECO:0007669"/>
    <property type="project" value="InterPro"/>
</dbReference>
<dbReference type="PANTHER" id="PTHR12882:SF1">
    <property type="entry name" value="TRANSCRIPTION ELONGATION FACTOR SPT4"/>
    <property type="match status" value="1"/>
</dbReference>
<keyword evidence="11" id="KW-1185">Reference proteome</keyword>
<evidence type="ECO:0000259" key="9">
    <source>
        <dbReference type="SMART" id="SM01389"/>
    </source>
</evidence>
<comment type="similarity">
    <text evidence="3 8">Belongs to the SPT4 family.</text>
</comment>
<comment type="function">
    <text evidence="8">The SPT4-SPT5 complex mediates both activation and inhibition of transcription elongation, and plays a role in pre-mRNA processing. This complex seems to be important for the stability of the RNA polymerase II elongation machinery on the chromatin template but not for the inherent ability of this machinery to translocate down the gene.</text>
</comment>
<dbReference type="RefSeq" id="XP_033401687.1">
    <property type="nucleotide sequence ID" value="XM_033542857.1"/>
</dbReference>
<evidence type="ECO:0000256" key="2">
    <source>
        <dbReference type="ARBA" id="ARBA00004584"/>
    </source>
</evidence>
<dbReference type="GO" id="GO:0000993">
    <property type="term" value="F:RNA polymerase II complex binding"/>
    <property type="evidence" value="ECO:0007669"/>
    <property type="project" value="TreeGrafter"/>
</dbReference>
<dbReference type="PIRSF" id="PIRSF025023">
    <property type="entry name" value="Spt4"/>
    <property type="match status" value="1"/>
</dbReference>
<dbReference type="GO" id="GO:0008270">
    <property type="term" value="F:zinc ion binding"/>
    <property type="evidence" value="ECO:0007669"/>
    <property type="project" value="InterPro"/>
</dbReference>
<dbReference type="SUPFAM" id="SSF63393">
    <property type="entry name" value="RNA polymerase subunits"/>
    <property type="match status" value="1"/>
</dbReference>
<dbReference type="InterPro" id="IPR038510">
    <property type="entry name" value="Spt4_sf"/>
</dbReference>
<sequence length="123" mass="13410">MPPTAYVPPGQQRSLRACMVCSIVQLEYLFKRNGCPNCDFLELAGNTDAIQDCTSQVFEGLIHLADPQGSWVARWQRLDSYTSGMYATKVSGVLPEDYVAMVEAAGVKYIPRDGSAQEASGEA</sequence>
<name>A0A6A6BRR3_9PEZI</name>
<dbReference type="Proteomes" id="UP000799438">
    <property type="component" value="Unassembled WGS sequence"/>
</dbReference>
<dbReference type="CDD" id="cd07973">
    <property type="entry name" value="Spt4"/>
    <property type="match status" value="1"/>
</dbReference>
<dbReference type="Gene3D" id="3.30.40.210">
    <property type="match status" value="1"/>
</dbReference>
<evidence type="ECO:0000256" key="7">
    <source>
        <dbReference type="ARBA" id="ARBA00023328"/>
    </source>
</evidence>
<evidence type="ECO:0000256" key="1">
    <source>
        <dbReference type="ARBA" id="ARBA00004123"/>
    </source>
</evidence>
<organism evidence="10 11">
    <name type="scientific">Aplosporella prunicola CBS 121167</name>
    <dbReference type="NCBI Taxonomy" id="1176127"/>
    <lineage>
        <taxon>Eukaryota</taxon>
        <taxon>Fungi</taxon>
        <taxon>Dikarya</taxon>
        <taxon>Ascomycota</taxon>
        <taxon>Pezizomycotina</taxon>
        <taxon>Dothideomycetes</taxon>
        <taxon>Dothideomycetes incertae sedis</taxon>
        <taxon>Botryosphaeriales</taxon>
        <taxon>Aplosporellaceae</taxon>
        <taxon>Aplosporella</taxon>
    </lineage>
</organism>
<dbReference type="InterPro" id="IPR009287">
    <property type="entry name" value="Spt4"/>
</dbReference>
<evidence type="ECO:0000256" key="4">
    <source>
        <dbReference type="ARBA" id="ARBA00020182"/>
    </source>
</evidence>
<dbReference type="AlphaFoldDB" id="A0A6A6BRR3"/>
<keyword evidence="5 8" id="KW-0804">Transcription</keyword>
<evidence type="ECO:0000256" key="8">
    <source>
        <dbReference type="PIRNR" id="PIRNR025023"/>
    </source>
</evidence>
<dbReference type="Pfam" id="PF06093">
    <property type="entry name" value="Spt4"/>
    <property type="match status" value="1"/>
</dbReference>
<dbReference type="PANTHER" id="PTHR12882">
    <property type="entry name" value="SUPPRESSOR OF TY 4"/>
    <property type="match status" value="1"/>
</dbReference>